<dbReference type="PANTHER" id="PTHR35579:SF3">
    <property type="entry name" value="CRISPR SYSTEM CMS ENDORIBONUCLEASE CSM3"/>
    <property type="match status" value="1"/>
</dbReference>
<feature type="region of interest" description="Disordered" evidence="3">
    <location>
        <begin position="345"/>
        <end position="366"/>
    </location>
</feature>
<dbReference type="PANTHER" id="PTHR35579">
    <property type="entry name" value="CRISPR SYSTEM CMS ENDORIBONUCLEASE CSM3"/>
    <property type="match status" value="1"/>
</dbReference>
<protein>
    <submittedName>
        <fullName evidence="5">CRISPR-associated protein Cmr3</fullName>
    </submittedName>
</protein>
<keyword evidence="1" id="KW-0051">Antiviral defense</keyword>
<gene>
    <name evidence="5" type="ORF">BKH30_05895</name>
</gene>
<dbReference type="AlphaFoldDB" id="A0A1Q8VXA0"/>
<dbReference type="Gene3D" id="2.60.40.4350">
    <property type="match status" value="1"/>
</dbReference>
<evidence type="ECO:0000313" key="6">
    <source>
        <dbReference type="Proteomes" id="UP000186855"/>
    </source>
</evidence>
<evidence type="ECO:0000256" key="2">
    <source>
        <dbReference type="ARBA" id="ARBA00093789"/>
    </source>
</evidence>
<comment type="subunit">
    <text evidence="2">Part of the Csm effector complex that includes Cas10, Csm2, Csm3, Csm4 and Csm5.</text>
</comment>
<dbReference type="InterPro" id="IPR052216">
    <property type="entry name" value="CRISPR_Csm3_endoribonuclease"/>
</dbReference>
<feature type="domain" description="CRISPR type III-associated protein" evidence="4">
    <location>
        <begin position="24"/>
        <end position="189"/>
    </location>
</feature>
<comment type="caution">
    <text evidence="5">The sequence shown here is derived from an EMBL/GenBank/DDBJ whole genome shotgun (WGS) entry which is preliminary data.</text>
</comment>
<evidence type="ECO:0000256" key="3">
    <source>
        <dbReference type="SAM" id="MobiDB-lite"/>
    </source>
</evidence>
<name>A0A1Q8VXA0_9ACTO</name>
<dbReference type="EMBL" id="MSKI01000060">
    <property type="protein sequence ID" value="OLO52889.1"/>
    <property type="molecule type" value="Genomic_DNA"/>
</dbReference>
<evidence type="ECO:0000313" key="5">
    <source>
        <dbReference type="EMBL" id="OLO52889.1"/>
    </source>
</evidence>
<organism evidence="5 6">
    <name type="scientific">Actinomyces oris</name>
    <dbReference type="NCBI Taxonomy" id="544580"/>
    <lineage>
        <taxon>Bacteria</taxon>
        <taxon>Bacillati</taxon>
        <taxon>Actinomycetota</taxon>
        <taxon>Actinomycetes</taxon>
        <taxon>Actinomycetales</taxon>
        <taxon>Actinomycetaceae</taxon>
        <taxon>Actinomyces</taxon>
    </lineage>
</organism>
<accession>A0A1Q8VXA0</accession>
<dbReference type="GO" id="GO:0051607">
    <property type="term" value="P:defense response to virus"/>
    <property type="evidence" value="ECO:0007669"/>
    <property type="project" value="UniProtKB-KW"/>
</dbReference>
<dbReference type="InterPro" id="IPR005537">
    <property type="entry name" value="RAMP_III_fam"/>
</dbReference>
<evidence type="ECO:0000259" key="4">
    <source>
        <dbReference type="Pfam" id="PF03787"/>
    </source>
</evidence>
<proteinExistence type="predicted"/>
<sequence length="641" mass="67367">MSPSSPTSFPLSVTFHSDWGVTTGTGVAGGVDSVVEKDECGLPIVRATVLAGVVREQSLLAAQALDDGDPGGSWRAFASALFGSDLAPRLVTFSDAGLIDPPADPADLIHEVVSLSIDERTGTAREDFLRIFERAGACRLRGEVTLSDVDQDGGPLTWSDEQRDAAELLLALAGLLVRAIGSNRAVGDGVCDVLIHAGHEPGDTRAVKDWCRTQLGRWKGRGAPQPPAADAAAAAAPVLQASPASAAAGTFHEATLTIGLRTPVVSYEVPMSNEIRSLDFLRGTVLLPWVHRLITRTVAQTLGASEALVQEVRDAVVNGELLVSDGVVSYQGERGLPMPLVFSSPKVGQGAESQEPQTAEGEGEKEMRVCNRMRAKEPEREVHKPLRDGYVFPAAGAKGAPALIGRQSTAHDAATGAARDGRLYLVRALPAGLSLQATVTVSTRLYQRIGEQLEALAGTGHRARLGARRLSGTFGETECTLSAFAPSPAPQVVDAEDTTIWFTSDVLARSSRLGPGGSLTDLLAAFERAGAPIELAEADGTCFNAGVRHRRVDSWSAASHQPRATRMAIQAGSVLKVRTTAPEKLAALAAVGIGELRAQGFGRFVVGHPLLEKETFTLRSLHGEDLAPTADGAAASEEAQR</sequence>
<reference evidence="5 6" key="1">
    <citation type="submission" date="2016-12" db="EMBL/GenBank/DDBJ databases">
        <title>Genomic comparison of strains in the 'Actinomyces naeslundii' group.</title>
        <authorList>
            <person name="Mughal S.R."/>
            <person name="Do T."/>
            <person name="Gilbert S.C."/>
            <person name="Witherden E.A."/>
            <person name="Didelot X."/>
            <person name="Beighton D."/>
        </authorList>
    </citation>
    <scope>NUCLEOTIDE SEQUENCE [LARGE SCALE GENOMIC DNA]</scope>
    <source>
        <strain evidence="5 6">S24V</strain>
    </source>
</reference>
<evidence type="ECO:0000256" key="1">
    <source>
        <dbReference type="ARBA" id="ARBA00023118"/>
    </source>
</evidence>
<dbReference type="Proteomes" id="UP000186855">
    <property type="component" value="Unassembled WGS sequence"/>
</dbReference>
<dbReference type="Pfam" id="PF03787">
    <property type="entry name" value="RAMPs"/>
    <property type="match status" value="1"/>
</dbReference>